<organism evidence="1 2">
    <name type="scientific">Sclerotinia trifoliorum</name>
    <dbReference type="NCBI Taxonomy" id="28548"/>
    <lineage>
        <taxon>Eukaryota</taxon>
        <taxon>Fungi</taxon>
        <taxon>Dikarya</taxon>
        <taxon>Ascomycota</taxon>
        <taxon>Pezizomycotina</taxon>
        <taxon>Leotiomycetes</taxon>
        <taxon>Helotiales</taxon>
        <taxon>Sclerotiniaceae</taxon>
        <taxon>Sclerotinia</taxon>
    </lineage>
</organism>
<evidence type="ECO:0000313" key="2">
    <source>
        <dbReference type="Proteomes" id="UP000624404"/>
    </source>
</evidence>
<proteinExistence type="predicted"/>
<reference evidence="1" key="1">
    <citation type="submission" date="2020-10" db="EMBL/GenBank/DDBJ databases">
        <authorList>
            <person name="Kusch S."/>
        </authorList>
    </citation>
    <scope>NUCLEOTIDE SEQUENCE</scope>
    <source>
        <strain evidence="1">SwB9</strain>
    </source>
</reference>
<name>A0A8H2ZTM4_9HELO</name>
<protein>
    <submittedName>
        <fullName evidence="1">59533208-5f0c-49ab-a8ea-aa930ebdafb3</fullName>
    </submittedName>
</protein>
<gene>
    <name evidence="1" type="ORF">SCLTRI_LOCUS7868</name>
</gene>
<sequence length="137" mass="14762">MSFFMLTPLFGHYVDFDACFNAQSCDLLSLVPAHNHDIIADQSNTAAGPLLLSRANIAAIPNNQTPPLPTLIQSPAAVTAPILLALRSSTAQEIILNISHQFISAVRQIRERISALLLNVVEATGRAFVALTKSMII</sequence>
<evidence type="ECO:0000313" key="1">
    <source>
        <dbReference type="EMBL" id="CAD6448076.1"/>
    </source>
</evidence>
<dbReference type="EMBL" id="CAJHIA010000030">
    <property type="protein sequence ID" value="CAD6448076.1"/>
    <property type="molecule type" value="Genomic_DNA"/>
</dbReference>
<accession>A0A8H2ZTM4</accession>
<comment type="caution">
    <text evidence="1">The sequence shown here is derived from an EMBL/GenBank/DDBJ whole genome shotgun (WGS) entry which is preliminary data.</text>
</comment>
<dbReference type="AlphaFoldDB" id="A0A8H2ZTM4"/>
<dbReference type="Proteomes" id="UP000624404">
    <property type="component" value="Unassembled WGS sequence"/>
</dbReference>
<keyword evidence="2" id="KW-1185">Reference proteome</keyword>